<dbReference type="AlphaFoldDB" id="A0A438HU67"/>
<dbReference type="InterPro" id="IPR013937">
    <property type="entry name" value="Sorting_nexin_C"/>
</dbReference>
<comment type="subcellular location">
    <subcellularLocation>
        <location evidence="1">Cytoplasm</location>
    </subcellularLocation>
</comment>
<organism evidence="5 6">
    <name type="scientific">Vitis vinifera</name>
    <name type="common">Grape</name>
    <dbReference type="NCBI Taxonomy" id="29760"/>
    <lineage>
        <taxon>Eukaryota</taxon>
        <taxon>Viridiplantae</taxon>
        <taxon>Streptophyta</taxon>
        <taxon>Embryophyta</taxon>
        <taxon>Tracheophyta</taxon>
        <taxon>Spermatophyta</taxon>
        <taxon>Magnoliopsida</taxon>
        <taxon>eudicotyledons</taxon>
        <taxon>Gunneridae</taxon>
        <taxon>Pentapetalae</taxon>
        <taxon>rosids</taxon>
        <taxon>Vitales</taxon>
        <taxon>Vitaceae</taxon>
        <taxon>Viteae</taxon>
        <taxon>Vitis</taxon>
    </lineage>
</organism>
<dbReference type="PANTHER" id="PTHR22999">
    <property type="entry name" value="PX SERINE/THREONINE KINASE PXK"/>
    <property type="match status" value="1"/>
</dbReference>
<dbReference type="Proteomes" id="UP000288805">
    <property type="component" value="Unassembled WGS sequence"/>
</dbReference>
<evidence type="ECO:0000313" key="6">
    <source>
        <dbReference type="Proteomes" id="UP000288805"/>
    </source>
</evidence>
<name>A0A438HU67_VITVI</name>
<keyword evidence="2" id="KW-0963">Cytoplasm</keyword>
<dbReference type="PANTHER" id="PTHR22999:SF28">
    <property type="entry name" value="PHOX (PX) DOMAIN-CONTAINING PROTEIN"/>
    <property type="match status" value="1"/>
</dbReference>
<feature type="region of interest" description="Disordered" evidence="3">
    <location>
        <begin position="571"/>
        <end position="603"/>
    </location>
</feature>
<dbReference type="SUPFAM" id="SSF64268">
    <property type="entry name" value="PX domain"/>
    <property type="match status" value="1"/>
</dbReference>
<dbReference type="Pfam" id="PF08628">
    <property type="entry name" value="Nexin_C"/>
    <property type="match status" value="1"/>
</dbReference>
<feature type="region of interest" description="Disordered" evidence="3">
    <location>
        <begin position="1"/>
        <end position="60"/>
    </location>
</feature>
<accession>A0A438HU67</accession>
<evidence type="ECO:0000256" key="3">
    <source>
        <dbReference type="SAM" id="MobiDB-lite"/>
    </source>
</evidence>
<protein>
    <recommendedName>
        <fullName evidence="4">Sorting nexin C-terminal domain-containing protein</fullName>
    </recommendedName>
</protein>
<dbReference type="GO" id="GO:0031410">
    <property type="term" value="C:cytoplasmic vesicle"/>
    <property type="evidence" value="ECO:0007669"/>
    <property type="project" value="UniProtKB-ARBA"/>
</dbReference>
<dbReference type="EMBL" id="QGNW01000178">
    <property type="protein sequence ID" value="RVW87985.1"/>
    <property type="molecule type" value="Genomic_DNA"/>
</dbReference>
<feature type="domain" description="Sorting nexin C-terminal" evidence="4">
    <location>
        <begin position="537"/>
        <end position="666"/>
    </location>
</feature>
<evidence type="ECO:0000256" key="2">
    <source>
        <dbReference type="ARBA" id="ARBA00022490"/>
    </source>
</evidence>
<gene>
    <name evidence="5" type="ORF">CK203_033887</name>
</gene>
<sequence>MSGKRLRETSFLSGDGQDILNSSKGHEKSEDSSDDSETELLGRVNSGAAASSSAPSISKSESRSFSVPTFEELHRRLKEFPEYNLHLPPKHFLSTGLDMLVIQERCNLLDIYLKNSKLKLSALMGRESEEKKAHLIKWEAICEDKSKGGLGLRKLVFLNKALLGKWVWRFAIDRDDLWKQVIVAKYGQEGLGWRAKKAYGTIGVGVWKEIWKESNWLAQSFPHLYAMASHRNATVEEMWDQNFGQGGWNLRFLRDFNDWEMEMIGKLLHVLRDFKPSMGGRLSPLEGRKECSNQVAFYAWEATWGRVLTLDRLQKEDGNFLTAAFYVWVFPETVKEVLTSWRGPFVGKKRKRYGNPFRCVFFGRFGRKEIGSIEVWDFLSVDSQTYIFSNSISIIETLSVDLHCKPAENSNKVLSFVGPLVNPLPSRRAHLGTESKEPPLQTKHNHLVDQGRLTEKGTTYSLVEKPVKECGKPFDDSGSDSDSRVQKNASSTGNLGKKVKGREGDGLLEHLRCFLMLKMTHPFLQRRKAFWVAKQLLRKGSVIASGIKRIEKFSCDFKQILWPDGIFLTKHPKRRRPSVPMSPSQMSPHGQQPAQMSSPKKEDLQKLQEKEHNLVLDELQQQEADRRAKLVYELMIDNPPSAIVGLVGRKEYEQCAKDLYFFLQSSVCLKMLAFDLLELLVLSAFPELDDIFKQLFEERQKFGEFKPN</sequence>
<feature type="compositionally biased region" description="Polar residues" evidence="3">
    <location>
        <begin position="589"/>
        <end position="598"/>
    </location>
</feature>
<dbReference type="GO" id="GO:0035091">
    <property type="term" value="F:phosphatidylinositol binding"/>
    <property type="evidence" value="ECO:0007669"/>
    <property type="project" value="InterPro"/>
</dbReference>
<dbReference type="InterPro" id="IPR051837">
    <property type="entry name" value="SortingNexin/PXDomain-PKLike"/>
</dbReference>
<feature type="region of interest" description="Disordered" evidence="3">
    <location>
        <begin position="470"/>
        <end position="501"/>
    </location>
</feature>
<dbReference type="InterPro" id="IPR036871">
    <property type="entry name" value="PX_dom_sf"/>
</dbReference>
<evidence type="ECO:0000259" key="4">
    <source>
        <dbReference type="Pfam" id="PF08628"/>
    </source>
</evidence>
<feature type="compositionally biased region" description="Basic and acidic residues" evidence="3">
    <location>
        <begin position="470"/>
        <end position="485"/>
    </location>
</feature>
<evidence type="ECO:0000313" key="5">
    <source>
        <dbReference type="EMBL" id="RVW87985.1"/>
    </source>
</evidence>
<reference evidence="5 6" key="1">
    <citation type="journal article" date="2018" name="PLoS Genet.">
        <title>Population sequencing reveals clonal diversity and ancestral inbreeding in the grapevine cultivar Chardonnay.</title>
        <authorList>
            <person name="Roach M.J."/>
            <person name="Johnson D.L."/>
            <person name="Bohlmann J."/>
            <person name="van Vuuren H.J."/>
            <person name="Jones S.J."/>
            <person name="Pretorius I.S."/>
            <person name="Schmidt S.A."/>
            <person name="Borneman A.R."/>
        </authorList>
    </citation>
    <scope>NUCLEOTIDE SEQUENCE [LARGE SCALE GENOMIC DNA]</scope>
    <source>
        <strain evidence="6">cv. Chardonnay</strain>
        <tissue evidence="5">Leaf</tissue>
    </source>
</reference>
<feature type="compositionally biased region" description="Low complexity" evidence="3">
    <location>
        <begin position="578"/>
        <end position="588"/>
    </location>
</feature>
<feature type="compositionally biased region" description="Low complexity" evidence="3">
    <location>
        <begin position="46"/>
        <end position="59"/>
    </location>
</feature>
<proteinExistence type="predicted"/>
<dbReference type="Gene3D" id="3.30.1520.10">
    <property type="entry name" value="Phox-like domain"/>
    <property type="match status" value="1"/>
</dbReference>
<evidence type="ECO:0000256" key="1">
    <source>
        <dbReference type="ARBA" id="ARBA00004496"/>
    </source>
</evidence>
<comment type="caution">
    <text evidence="5">The sequence shown here is derived from an EMBL/GenBank/DDBJ whole genome shotgun (WGS) entry which is preliminary data.</text>
</comment>